<dbReference type="AlphaFoldDB" id="A0A1H9SU48"/>
<keyword evidence="2" id="KW-1185">Reference proteome</keyword>
<gene>
    <name evidence="1" type="ORF">SAMN04488559_10939</name>
</gene>
<dbReference type="Pfam" id="PF07751">
    <property type="entry name" value="Abi_2"/>
    <property type="match status" value="1"/>
</dbReference>
<accession>A0A1H9SU48</accession>
<protein>
    <submittedName>
        <fullName evidence="1">Abortive infection bacteriophage resistance protein</fullName>
    </submittedName>
</protein>
<sequence>MNDNFALKALQQIGYFRFKGYCLPYYYEKDLFKQEITFEQIHKNYRFDERLRLLTFQIIEHVEVELKSVISGEFAMQNGPLGHYESSNFNNTDYHVNWMNRFEQLVSQSSKRRELYTEHYITNYQSTFPVWVATEISDFGSISRFYKNLDSKLKNKISKGYYNISGDYLANWIYVLSITRNVCAHNGRVYDRELAIDAKWHKEDFNINRRRIFATIYICKKICLDTLYYEMFKKNLNILVEMYQDCIDLKAVGFPSNWRKILEIDN</sequence>
<reference evidence="1 2" key="1">
    <citation type="submission" date="2016-10" db="EMBL/GenBank/DDBJ databases">
        <authorList>
            <person name="de Groot N.N."/>
        </authorList>
    </citation>
    <scope>NUCLEOTIDE SEQUENCE [LARGE SCALE GENOMIC DNA]</scope>
    <source>
        <strain evidence="1 2">DSM 13760</strain>
    </source>
</reference>
<dbReference type="Proteomes" id="UP000198948">
    <property type="component" value="Unassembled WGS sequence"/>
</dbReference>
<name>A0A1H9SU48_9LACT</name>
<organism evidence="1 2">
    <name type="scientific">Isobaculum melis</name>
    <dbReference type="NCBI Taxonomy" id="142588"/>
    <lineage>
        <taxon>Bacteria</taxon>
        <taxon>Bacillati</taxon>
        <taxon>Bacillota</taxon>
        <taxon>Bacilli</taxon>
        <taxon>Lactobacillales</taxon>
        <taxon>Carnobacteriaceae</taxon>
        <taxon>Isobaculum</taxon>
    </lineage>
</organism>
<dbReference type="EMBL" id="FOHA01000009">
    <property type="protein sequence ID" value="SER88365.1"/>
    <property type="molecule type" value="Genomic_DNA"/>
</dbReference>
<dbReference type="InterPro" id="IPR011664">
    <property type="entry name" value="Abi_system_AbiD/AbiF-like"/>
</dbReference>
<proteinExistence type="predicted"/>
<evidence type="ECO:0000313" key="2">
    <source>
        <dbReference type="Proteomes" id="UP000198948"/>
    </source>
</evidence>
<evidence type="ECO:0000313" key="1">
    <source>
        <dbReference type="EMBL" id="SER88365.1"/>
    </source>
</evidence>